<dbReference type="InterPro" id="IPR015944">
    <property type="entry name" value="Gly-tRNA-synth_bsu"/>
</dbReference>
<keyword evidence="6 8" id="KW-0030">Aminoacyl-tRNA synthetase</keyword>
<name>A0A3E2TKM8_9FIRM</name>
<keyword evidence="5 8" id="KW-0648">Protein biosynthesis</keyword>
<evidence type="ECO:0000256" key="7">
    <source>
        <dbReference type="ARBA" id="ARBA00047937"/>
    </source>
</evidence>
<evidence type="ECO:0000256" key="3">
    <source>
        <dbReference type="ARBA" id="ARBA00022741"/>
    </source>
</evidence>
<dbReference type="GO" id="GO:0004820">
    <property type="term" value="F:glycine-tRNA ligase activity"/>
    <property type="evidence" value="ECO:0007669"/>
    <property type="project" value="UniProtKB-UniRule"/>
</dbReference>
<keyword evidence="4 8" id="KW-0067">ATP-binding</keyword>
<dbReference type="PRINTS" id="PR01045">
    <property type="entry name" value="TRNASYNTHGB"/>
</dbReference>
<comment type="similarity">
    <text evidence="1 8">Belongs to the class-II aminoacyl-tRNA synthetase family.</text>
</comment>
<evidence type="ECO:0000256" key="6">
    <source>
        <dbReference type="ARBA" id="ARBA00023146"/>
    </source>
</evidence>
<accession>A0A3E2TKM8</accession>
<dbReference type="PROSITE" id="PS50861">
    <property type="entry name" value="AA_TRNA_LIGASE_II_GLYAB"/>
    <property type="match status" value="1"/>
</dbReference>
<gene>
    <name evidence="8" type="primary">glyS</name>
    <name evidence="9" type="ORF">DXA39_00580</name>
</gene>
<dbReference type="GO" id="GO:0005524">
    <property type="term" value="F:ATP binding"/>
    <property type="evidence" value="ECO:0007669"/>
    <property type="project" value="UniProtKB-UniRule"/>
</dbReference>
<evidence type="ECO:0000256" key="8">
    <source>
        <dbReference type="HAMAP-Rule" id="MF_00255"/>
    </source>
</evidence>
<proteinExistence type="inferred from homology"/>
<dbReference type="SUPFAM" id="SSF109604">
    <property type="entry name" value="HD-domain/PDEase-like"/>
    <property type="match status" value="1"/>
</dbReference>
<keyword evidence="10" id="KW-1185">Reference proteome</keyword>
<evidence type="ECO:0000256" key="5">
    <source>
        <dbReference type="ARBA" id="ARBA00022917"/>
    </source>
</evidence>
<evidence type="ECO:0000313" key="9">
    <source>
        <dbReference type="EMBL" id="RGB77977.1"/>
    </source>
</evidence>
<dbReference type="GO" id="GO:0006426">
    <property type="term" value="P:glycyl-tRNA aminoacylation"/>
    <property type="evidence" value="ECO:0007669"/>
    <property type="project" value="UniProtKB-UniRule"/>
</dbReference>
<dbReference type="EC" id="6.1.1.14" evidence="8"/>
<dbReference type="InterPro" id="IPR006194">
    <property type="entry name" value="Gly-tRNA-synth_heterodimer"/>
</dbReference>
<comment type="subunit">
    <text evidence="8">Tetramer of two alpha and two beta subunits.</text>
</comment>
<keyword evidence="2 8" id="KW-0436">Ligase</keyword>
<dbReference type="EMBL" id="QVEU01000001">
    <property type="protein sequence ID" value="RGB77977.1"/>
    <property type="molecule type" value="Genomic_DNA"/>
</dbReference>
<dbReference type="Proteomes" id="UP000261011">
    <property type="component" value="Unassembled WGS sequence"/>
</dbReference>
<dbReference type="PANTHER" id="PTHR30075">
    <property type="entry name" value="GLYCYL-TRNA SYNTHETASE"/>
    <property type="match status" value="1"/>
</dbReference>
<keyword evidence="8" id="KW-0963">Cytoplasm</keyword>
<evidence type="ECO:0000256" key="4">
    <source>
        <dbReference type="ARBA" id="ARBA00022840"/>
    </source>
</evidence>
<dbReference type="Pfam" id="PF02092">
    <property type="entry name" value="tRNA_synt_2f"/>
    <property type="match status" value="1"/>
</dbReference>
<dbReference type="NCBIfam" id="TIGR00211">
    <property type="entry name" value="glyS"/>
    <property type="match status" value="1"/>
</dbReference>
<sequence length="688" mass="78812">MSRYLLEIGVEEIPSDYIEATKTQLKDKFKKLIDDNKLTVDEIRVESTPRRFAIFLENINAGEFDELISIKGPSAAIAYDENGNPNKPLLGFLRGQGAELSDVVVKDFNGSDYIFIEKKEESKSVEEVLRENVYDLVKSISFNRSMRWGAKSIRWARPIRYFVSILDDKVLDFDAEGISVGNITKGHRSLGSDHIEISTIDEYEDKLRENYVILSSKERRDLIIRGLNKINMEKGGEFMKDEDLLHEVVNIVEYPTVLAGNIDEKYLELPKEVIITPMKDHQRYFPVLDEKTGHLLPYFLLVRNGDDNHSENVVSGNKKVLVARLEDAKFFYDIDTARPLESYVEELKNLTFFEGLGDMYQKTQRLMDLTAKYQQQLNLGEDIKEDLKRAAYLSKADLVTKMVIEFTELEGTMGRIYAKESGESDRVATAIEEQYFPNSAGGALPKSITGIVLSIADKIDSIVGLYAIERYVTGSQDPFGLRRRALGLINIILKNNIDVDLKKLINDSLIVYTEKNGLPFDYDTTMEKSIEFIKDRLRNLLIDDGYRYDVVNSVINSDDTNILRIAQRVAAVSDFVEDNDDTLSYFTRINNLARDRSLTEINPDLLENDIERSFYETIKSLEEKPFQNSEDYRNELKLIAQTQNVGNDYLDNTMINVEDEAVKNNRLAMLNTISNRISRVFDISQIVR</sequence>
<comment type="catalytic activity">
    <reaction evidence="7 8">
        <text>tRNA(Gly) + glycine + ATP = glycyl-tRNA(Gly) + AMP + diphosphate</text>
        <dbReference type="Rhea" id="RHEA:16013"/>
        <dbReference type="Rhea" id="RHEA-COMP:9664"/>
        <dbReference type="Rhea" id="RHEA-COMP:9683"/>
        <dbReference type="ChEBI" id="CHEBI:30616"/>
        <dbReference type="ChEBI" id="CHEBI:33019"/>
        <dbReference type="ChEBI" id="CHEBI:57305"/>
        <dbReference type="ChEBI" id="CHEBI:78442"/>
        <dbReference type="ChEBI" id="CHEBI:78522"/>
        <dbReference type="ChEBI" id="CHEBI:456215"/>
        <dbReference type="EC" id="6.1.1.14"/>
    </reaction>
</comment>
<comment type="subcellular location">
    <subcellularLocation>
        <location evidence="8">Cytoplasm</location>
    </subcellularLocation>
</comment>
<dbReference type="PANTHER" id="PTHR30075:SF2">
    <property type="entry name" value="GLYCINE--TRNA LIGASE, CHLOROPLASTIC_MITOCHONDRIAL 2"/>
    <property type="match status" value="1"/>
</dbReference>
<comment type="caution">
    <text evidence="9">The sequence shown here is derived from an EMBL/GenBank/DDBJ whole genome shotgun (WGS) entry which is preliminary data.</text>
</comment>
<reference evidence="9 10" key="1">
    <citation type="submission" date="2018-08" db="EMBL/GenBank/DDBJ databases">
        <title>A genome reference for cultivated species of the human gut microbiota.</title>
        <authorList>
            <person name="Zou Y."/>
            <person name="Xue W."/>
            <person name="Luo G."/>
        </authorList>
    </citation>
    <scope>NUCLEOTIDE SEQUENCE [LARGE SCALE GENOMIC DNA]</scope>
    <source>
        <strain evidence="9 10">OF01-3</strain>
    </source>
</reference>
<dbReference type="GO" id="GO:0005829">
    <property type="term" value="C:cytosol"/>
    <property type="evidence" value="ECO:0007669"/>
    <property type="project" value="TreeGrafter"/>
</dbReference>
<evidence type="ECO:0000313" key="10">
    <source>
        <dbReference type="Proteomes" id="UP000261011"/>
    </source>
</evidence>
<evidence type="ECO:0000256" key="2">
    <source>
        <dbReference type="ARBA" id="ARBA00022598"/>
    </source>
</evidence>
<organism evidence="9 10">
    <name type="scientific">Anaerococcus nagyae</name>
    <dbReference type="NCBI Taxonomy" id="1755241"/>
    <lineage>
        <taxon>Bacteria</taxon>
        <taxon>Bacillati</taxon>
        <taxon>Bacillota</taxon>
        <taxon>Tissierellia</taxon>
        <taxon>Tissierellales</taxon>
        <taxon>Peptoniphilaceae</taxon>
        <taxon>Anaerococcus</taxon>
    </lineage>
</organism>
<evidence type="ECO:0000256" key="1">
    <source>
        <dbReference type="ARBA" id="ARBA00008226"/>
    </source>
</evidence>
<dbReference type="HAMAP" id="MF_00255">
    <property type="entry name" value="Gly_tRNA_synth_beta"/>
    <property type="match status" value="1"/>
</dbReference>
<keyword evidence="3 8" id="KW-0547">Nucleotide-binding</keyword>
<dbReference type="AlphaFoldDB" id="A0A3E2TKM8"/>
<protein>
    <recommendedName>
        <fullName evidence="8">Glycine--tRNA ligase beta subunit</fullName>
        <ecNumber evidence="8">6.1.1.14</ecNumber>
    </recommendedName>
    <alternativeName>
        <fullName evidence="8">Glycyl-tRNA synthetase beta subunit</fullName>
        <shortName evidence="8">GlyRS</shortName>
    </alternativeName>
</protein>
<dbReference type="OrthoDB" id="9775440at2"/>